<feature type="domain" description="Roadblock/LAMTOR2" evidence="2">
    <location>
        <begin position="22"/>
        <end position="110"/>
    </location>
</feature>
<dbReference type="PANTHER" id="PTHR10779">
    <property type="entry name" value="DYNEIN LIGHT CHAIN ROADBLOCK"/>
    <property type="match status" value="1"/>
</dbReference>
<dbReference type="AlphaFoldDB" id="A0A1I8MSE2"/>
<dbReference type="EnsemblMetazoa" id="MDOA007969-RC">
    <property type="protein sequence ID" value="MDOA007969-PC"/>
    <property type="gene ID" value="MDOA007969"/>
</dbReference>
<proteinExistence type="inferred from homology"/>
<dbReference type="Pfam" id="PF03259">
    <property type="entry name" value="Robl_LC7"/>
    <property type="match status" value="1"/>
</dbReference>
<protein>
    <recommendedName>
        <fullName evidence="2">Roadblock/LAMTOR2 domain-containing protein</fullName>
    </recommendedName>
</protein>
<dbReference type="VEuPathDB" id="VectorBase:MDOMA2_016366"/>
<dbReference type="InterPro" id="IPR004942">
    <property type="entry name" value="Roadblock/LAMTOR2_dom"/>
</dbReference>
<evidence type="ECO:0000259" key="2">
    <source>
        <dbReference type="SMART" id="SM00960"/>
    </source>
</evidence>
<evidence type="ECO:0000313" key="3">
    <source>
        <dbReference type="EnsemblMetazoa" id="MDOA007969-PC"/>
    </source>
</evidence>
<dbReference type="SUPFAM" id="SSF103196">
    <property type="entry name" value="Roadblock/LC7 domain"/>
    <property type="match status" value="1"/>
</dbReference>
<name>A0A1I8MSE2_MUSDO</name>
<organism evidence="3">
    <name type="scientific">Musca domestica</name>
    <name type="common">House fly</name>
    <dbReference type="NCBI Taxonomy" id="7370"/>
    <lineage>
        <taxon>Eukaryota</taxon>
        <taxon>Metazoa</taxon>
        <taxon>Ecdysozoa</taxon>
        <taxon>Arthropoda</taxon>
        <taxon>Hexapoda</taxon>
        <taxon>Insecta</taxon>
        <taxon>Pterygota</taxon>
        <taxon>Neoptera</taxon>
        <taxon>Endopterygota</taxon>
        <taxon>Diptera</taxon>
        <taxon>Brachycera</taxon>
        <taxon>Muscomorpha</taxon>
        <taxon>Muscoidea</taxon>
        <taxon>Muscidae</taxon>
        <taxon>Musca</taxon>
    </lineage>
</organism>
<evidence type="ECO:0000256" key="1">
    <source>
        <dbReference type="ARBA" id="ARBA00007191"/>
    </source>
</evidence>
<dbReference type="Gene3D" id="3.30.450.30">
    <property type="entry name" value="Dynein light chain 2a, cytoplasmic"/>
    <property type="match status" value="1"/>
</dbReference>
<comment type="similarity">
    <text evidence="1">Belongs to the GAMAD family.</text>
</comment>
<dbReference type="STRING" id="7370.A0A1I8MSE2"/>
<reference evidence="3" key="1">
    <citation type="submission" date="2020-05" db="UniProtKB">
        <authorList>
            <consortium name="EnsemblMetazoa"/>
        </authorList>
    </citation>
    <scope>IDENTIFICATION</scope>
    <source>
        <strain evidence="3">Aabys</strain>
    </source>
</reference>
<dbReference type="SMART" id="SM00960">
    <property type="entry name" value="Robl_LC7"/>
    <property type="match status" value="1"/>
</dbReference>
<gene>
    <name evidence="3" type="primary">101891950</name>
</gene>
<dbReference type="VEuPathDB" id="VectorBase:MDOA007969"/>
<accession>A0A1I8MSE2</accession>
<sequence length="118" mass="13558">MMHNIFHPVPVHIWSKRTIAYVEEVYRQIQQKPDIADIMILNSKGNPIKTTMEKSEAIQFAGLYESLRDKATMGLQKIDPTDEITMLRIRTTKNESLIVPDGKITVVVIQNAKDLYCK</sequence>
<dbReference type="OrthoDB" id="9985637at2759"/>